<proteinExistence type="predicted"/>
<organism evidence="2 3">
    <name type="scientific">Datura stramonium</name>
    <name type="common">Jimsonweed</name>
    <name type="synonym">Common thornapple</name>
    <dbReference type="NCBI Taxonomy" id="4076"/>
    <lineage>
        <taxon>Eukaryota</taxon>
        <taxon>Viridiplantae</taxon>
        <taxon>Streptophyta</taxon>
        <taxon>Embryophyta</taxon>
        <taxon>Tracheophyta</taxon>
        <taxon>Spermatophyta</taxon>
        <taxon>Magnoliopsida</taxon>
        <taxon>eudicotyledons</taxon>
        <taxon>Gunneridae</taxon>
        <taxon>Pentapetalae</taxon>
        <taxon>asterids</taxon>
        <taxon>lamiids</taxon>
        <taxon>Solanales</taxon>
        <taxon>Solanaceae</taxon>
        <taxon>Solanoideae</taxon>
        <taxon>Datureae</taxon>
        <taxon>Datura</taxon>
    </lineage>
</organism>
<sequence>MSTMSRKIDSLPILAQVPIVWIDLPFSMAGKLSFFFFLHVFRLYFALLILYLLVPAVTSSEEFISILHFYEFLHSFCLEGSLHSLMTSLDLH</sequence>
<reference evidence="2 3" key="1">
    <citation type="journal article" date="2021" name="BMC Genomics">
        <title>Datura genome reveals duplications of psychoactive alkaloid biosynthetic genes and high mutation rate following tissue culture.</title>
        <authorList>
            <person name="Rajewski A."/>
            <person name="Carter-House D."/>
            <person name="Stajich J."/>
            <person name="Litt A."/>
        </authorList>
    </citation>
    <scope>NUCLEOTIDE SEQUENCE [LARGE SCALE GENOMIC DNA]</scope>
    <source>
        <strain evidence="2">AR-01</strain>
    </source>
</reference>
<keyword evidence="1" id="KW-0472">Membrane</keyword>
<evidence type="ECO:0000313" key="2">
    <source>
        <dbReference type="EMBL" id="MCD9643639.1"/>
    </source>
</evidence>
<evidence type="ECO:0000313" key="3">
    <source>
        <dbReference type="Proteomes" id="UP000823775"/>
    </source>
</evidence>
<name>A0ABS8VA69_DATST</name>
<gene>
    <name evidence="2" type="ORF">HAX54_031257</name>
</gene>
<dbReference type="Proteomes" id="UP000823775">
    <property type="component" value="Unassembled WGS sequence"/>
</dbReference>
<comment type="caution">
    <text evidence="2">The sequence shown here is derived from an EMBL/GenBank/DDBJ whole genome shotgun (WGS) entry which is preliminary data.</text>
</comment>
<dbReference type="EMBL" id="JACEIK010003947">
    <property type="protein sequence ID" value="MCD9643639.1"/>
    <property type="molecule type" value="Genomic_DNA"/>
</dbReference>
<keyword evidence="1" id="KW-1133">Transmembrane helix</keyword>
<protein>
    <submittedName>
        <fullName evidence="2">Uncharacterized protein</fullName>
    </submittedName>
</protein>
<keyword evidence="3" id="KW-1185">Reference proteome</keyword>
<feature type="transmembrane region" description="Helical" evidence="1">
    <location>
        <begin position="34"/>
        <end position="54"/>
    </location>
</feature>
<accession>A0ABS8VA69</accession>
<keyword evidence="1" id="KW-0812">Transmembrane</keyword>
<evidence type="ECO:0000256" key="1">
    <source>
        <dbReference type="SAM" id="Phobius"/>
    </source>
</evidence>